<keyword evidence="2" id="KW-0812">Transmembrane</keyword>
<comment type="similarity">
    <text evidence="1 2">Belongs to the outer membrane factor (OMF) (TC 1.B.17) family.</text>
</comment>
<gene>
    <name evidence="4" type="ORF">SAMN02949497_0148</name>
</gene>
<keyword evidence="2" id="KW-1134">Transmembrane beta strand</keyword>
<dbReference type="InterPro" id="IPR003423">
    <property type="entry name" value="OMP_efflux"/>
</dbReference>
<evidence type="ECO:0000313" key="4">
    <source>
        <dbReference type="EMBL" id="SMF97578.1"/>
    </source>
</evidence>
<dbReference type="STRING" id="1760988.SAMN02949497_0148"/>
<dbReference type="PROSITE" id="PS51257">
    <property type="entry name" value="PROKAR_LIPOPROTEIN"/>
    <property type="match status" value="1"/>
</dbReference>
<dbReference type="GO" id="GO:0009279">
    <property type="term" value="C:cell outer membrane"/>
    <property type="evidence" value="ECO:0007669"/>
    <property type="project" value="UniProtKB-SubCell"/>
</dbReference>
<dbReference type="NCBIfam" id="TIGR01845">
    <property type="entry name" value="outer_NodT"/>
    <property type="match status" value="1"/>
</dbReference>
<evidence type="ECO:0000256" key="1">
    <source>
        <dbReference type="ARBA" id="ARBA00007613"/>
    </source>
</evidence>
<sequence>MRPIKLTYWTVLACLGLGGCNTPPERGPQLSATGFPERWQGAAVSAEALAGHWLDTFADPKLSALVREALAANYDLKSAAARVDAARAEARIAGSGLWPQLGFAAGYERARVSDTGFGSSGYSAFEAVFSLDWELDVWGRLRATRDASWREATAVEADLRGARLSLAARVAQTYFELAEARLQAEVAEQSIRERRTIVELVRGRFARGLTRGLDLRLALTDLANAEALLADARNRVQGTARRLEVLLGRYPSNALADPSPALPEPPTALRAGLPAALLERRPDLDAAFGRLKAADSRLESAQKALLPRIALTASGGTRSPALTELVDPRAVVWNLALGLAQPIFTGGRLRGEIRLNQAQVDAALNQYRNTALKAFQEVEHALAAEDWLRQQERALRESVEQTRQSRTLAVYSYRHGFIEILTLLDSYRSTLSAQSAHLAVRRQLLSNRIDLYLALGGGV</sequence>
<dbReference type="Gene3D" id="2.20.200.10">
    <property type="entry name" value="Outer membrane efflux proteins (OEP)"/>
    <property type="match status" value="1"/>
</dbReference>
<proteinExistence type="inferred from homology"/>
<dbReference type="PANTHER" id="PTHR30203:SF33">
    <property type="entry name" value="BLR4455 PROTEIN"/>
    <property type="match status" value="1"/>
</dbReference>
<evidence type="ECO:0000313" key="5">
    <source>
        <dbReference type="Proteomes" id="UP000192923"/>
    </source>
</evidence>
<keyword evidence="2" id="KW-0472">Membrane</keyword>
<keyword evidence="2" id="KW-0564">Palmitate</keyword>
<name>A0A1Y6D3R2_9GAMM</name>
<keyword evidence="2 4" id="KW-0449">Lipoprotein</keyword>
<dbReference type="SUPFAM" id="SSF56954">
    <property type="entry name" value="Outer membrane efflux proteins (OEP)"/>
    <property type="match status" value="1"/>
</dbReference>
<keyword evidence="5" id="KW-1185">Reference proteome</keyword>
<dbReference type="RefSeq" id="WP_085216604.1">
    <property type="nucleotide sequence ID" value="NZ_FXAM01000003.1"/>
</dbReference>
<feature type="coiled-coil region" evidence="3">
    <location>
        <begin position="215"/>
        <end position="242"/>
    </location>
</feature>
<dbReference type="PANTHER" id="PTHR30203">
    <property type="entry name" value="OUTER MEMBRANE CATION EFFLUX PROTEIN"/>
    <property type="match status" value="1"/>
</dbReference>
<comment type="subcellular location">
    <subcellularLocation>
        <location evidence="2">Cell outer membrane</location>
        <topology evidence="2">Lipid-anchor</topology>
    </subcellularLocation>
</comment>
<dbReference type="Proteomes" id="UP000192923">
    <property type="component" value="Unassembled WGS sequence"/>
</dbReference>
<evidence type="ECO:0000256" key="2">
    <source>
        <dbReference type="RuleBase" id="RU362097"/>
    </source>
</evidence>
<accession>A0A1Y6D3R2</accession>
<keyword evidence="3" id="KW-0175">Coiled coil</keyword>
<protein>
    <submittedName>
        <fullName evidence="4">Efflux transporter, outer membrane factor (OMF) lipoprotein, NodT family</fullName>
    </submittedName>
</protein>
<evidence type="ECO:0000256" key="3">
    <source>
        <dbReference type="SAM" id="Coils"/>
    </source>
</evidence>
<dbReference type="AlphaFoldDB" id="A0A1Y6D3R2"/>
<organism evidence="4 5">
    <name type="scientific">Methylomagnum ishizawai</name>
    <dbReference type="NCBI Taxonomy" id="1760988"/>
    <lineage>
        <taxon>Bacteria</taxon>
        <taxon>Pseudomonadati</taxon>
        <taxon>Pseudomonadota</taxon>
        <taxon>Gammaproteobacteria</taxon>
        <taxon>Methylococcales</taxon>
        <taxon>Methylococcaceae</taxon>
        <taxon>Methylomagnum</taxon>
    </lineage>
</organism>
<reference evidence="4 5" key="1">
    <citation type="submission" date="2016-12" db="EMBL/GenBank/DDBJ databases">
        <authorList>
            <person name="Song W.-J."/>
            <person name="Kurnit D.M."/>
        </authorList>
    </citation>
    <scope>NUCLEOTIDE SEQUENCE [LARGE SCALE GENOMIC DNA]</scope>
    <source>
        <strain evidence="4 5">175</strain>
    </source>
</reference>
<dbReference type="Pfam" id="PF02321">
    <property type="entry name" value="OEP"/>
    <property type="match status" value="2"/>
</dbReference>
<dbReference type="EMBL" id="FXAM01000003">
    <property type="protein sequence ID" value="SMF97578.1"/>
    <property type="molecule type" value="Genomic_DNA"/>
</dbReference>
<dbReference type="GO" id="GO:0015562">
    <property type="term" value="F:efflux transmembrane transporter activity"/>
    <property type="evidence" value="ECO:0007669"/>
    <property type="project" value="InterPro"/>
</dbReference>
<dbReference type="InterPro" id="IPR010131">
    <property type="entry name" value="MdtP/NodT-like"/>
</dbReference>
<dbReference type="Gene3D" id="1.20.1600.10">
    <property type="entry name" value="Outer membrane efflux proteins (OEP)"/>
    <property type="match status" value="1"/>
</dbReference>